<sequence>MIKITIYNIDGSMQTPWEENSNFIDKLYQLEEMGYKGKYLLDTLITDDWGVPPSSVIIEGIYKNEKVKRMISYE</sequence>
<dbReference type="AlphaFoldDB" id="A0A1P8KMN7"/>
<protein>
    <submittedName>
        <fullName evidence="1">Uncharacterized protein</fullName>
    </submittedName>
</protein>
<evidence type="ECO:0000313" key="1">
    <source>
        <dbReference type="EMBL" id="APW65821.1"/>
    </source>
</evidence>
<name>A0A1P8KMN7_9BACT</name>
<reference evidence="1 2" key="1">
    <citation type="submission" date="2017-01" db="EMBL/GenBank/DDBJ databases">
        <title>Genome sequencing of Arcobacter sp. LPB0137.</title>
        <authorList>
            <person name="Lee G.-W."/>
            <person name="Yi H."/>
        </authorList>
    </citation>
    <scope>NUCLEOTIDE SEQUENCE [LARGE SCALE GENOMIC DNA]</scope>
    <source>
        <strain evidence="1 2">LPB0137</strain>
    </source>
</reference>
<dbReference type="STRING" id="1850254.LPB137_08115"/>
<dbReference type="KEGG" id="alp:LPB137_08115"/>
<dbReference type="RefSeq" id="WP_076086843.1">
    <property type="nucleotide sequence ID" value="NZ_CP019070.1"/>
</dbReference>
<evidence type="ECO:0000313" key="2">
    <source>
        <dbReference type="Proteomes" id="UP000186074"/>
    </source>
</evidence>
<accession>A0A1P8KMN7</accession>
<organism evidence="1 2">
    <name type="scientific">Poseidonibacter parvus</name>
    <dbReference type="NCBI Taxonomy" id="1850254"/>
    <lineage>
        <taxon>Bacteria</taxon>
        <taxon>Pseudomonadati</taxon>
        <taxon>Campylobacterota</taxon>
        <taxon>Epsilonproteobacteria</taxon>
        <taxon>Campylobacterales</taxon>
        <taxon>Arcobacteraceae</taxon>
        <taxon>Poseidonibacter</taxon>
    </lineage>
</organism>
<dbReference type="EMBL" id="CP019070">
    <property type="protein sequence ID" value="APW65821.1"/>
    <property type="molecule type" value="Genomic_DNA"/>
</dbReference>
<dbReference type="Proteomes" id="UP000186074">
    <property type="component" value="Chromosome"/>
</dbReference>
<proteinExistence type="predicted"/>
<keyword evidence="2" id="KW-1185">Reference proteome</keyword>
<gene>
    <name evidence="1" type="ORF">LPB137_08115</name>
</gene>